<evidence type="ECO:0000313" key="5">
    <source>
        <dbReference type="Proteomes" id="UP000580250"/>
    </source>
</evidence>
<dbReference type="PROSITE" id="PS00498">
    <property type="entry name" value="TYROSINASE_2"/>
    <property type="match status" value="1"/>
</dbReference>
<dbReference type="AlphaFoldDB" id="A0A6V7V0T1"/>
<dbReference type="GO" id="GO:0046872">
    <property type="term" value="F:metal ion binding"/>
    <property type="evidence" value="ECO:0007669"/>
    <property type="project" value="UniProtKB-KW"/>
</dbReference>
<dbReference type="Proteomes" id="UP000580250">
    <property type="component" value="Unassembled WGS sequence"/>
</dbReference>
<dbReference type="OrthoDB" id="6132182at2759"/>
<name>A0A6V7V0T1_MELEN</name>
<accession>A0A6V7V0T1</accession>
<dbReference type="GO" id="GO:0016491">
    <property type="term" value="F:oxidoreductase activity"/>
    <property type="evidence" value="ECO:0007669"/>
    <property type="project" value="InterPro"/>
</dbReference>
<organism evidence="4 5">
    <name type="scientific">Meloidogyne enterolobii</name>
    <name type="common">Root-knot nematode worm</name>
    <name type="synonym">Meloidogyne mayaguensis</name>
    <dbReference type="NCBI Taxonomy" id="390850"/>
    <lineage>
        <taxon>Eukaryota</taxon>
        <taxon>Metazoa</taxon>
        <taxon>Ecdysozoa</taxon>
        <taxon>Nematoda</taxon>
        <taxon>Chromadorea</taxon>
        <taxon>Rhabditida</taxon>
        <taxon>Tylenchina</taxon>
        <taxon>Tylenchomorpha</taxon>
        <taxon>Tylenchoidea</taxon>
        <taxon>Meloidogynidae</taxon>
        <taxon>Meloidogyninae</taxon>
        <taxon>Meloidogyne</taxon>
    </lineage>
</organism>
<dbReference type="EMBL" id="CAJEWN010000134">
    <property type="protein sequence ID" value="CAD2167975.1"/>
    <property type="molecule type" value="Genomic_DNA"/>
</dbReference>
<evidence type="ECO:0000313" key="4">
    <source>
        <dbReference type="EMBL" id="CAD2167975.1"/>
    </source>
</evidence>
<dbReference type="Gene3D" id="1.10.1280.10">
    <property type="entry name" value="Di-copper center containing domain from catechol oxidase"/>
    <property type="match status" value="1"/>
</dbReference>
<sequence>MNQTKIENIIAYTSISDPGKCPTRVYSGNPELAHGGPHTFIGGNMGYITESANDPVFYNHHCFVDYLFEQWRKANQNYSQRPVQYPVDNPACETDVHYRNEKMTQFPYIKISMDVETNIQTICMNMLRDRLVVYKSQIVAQSEKVCYNSECVNNVCRGYPVNTY</sequence>
<dbReference type="PANTHER" id="PTHR11474:SF126">
    <property type="entry name" value="TYROSINASE-LIKE PROTEIN TYR-1-RELATED"/>
    <property type="match status" value="1"/>
</dbReference>
<proteinExistence type="predicted"/>
<gene>
    <name evidence="4" type="ORF">MENT_LOCUS19299</name>
</gene>
<comment type="caution">
    <text evidence="4">The sequence shown here is derived from an EMBL/GenBank/DDBJ whole genome shotgun (WGS) entry which is preliminary data.</text>
</comment>
<dbReference type="PRINTS" id="PR00092">
    <property type="entry name" value="TYROSINASE"/>
</dbReference>
<feature type="domain" description="Tyrosinase copper-binding" evidence="3">
    <location>
        <begin position="54"/>
        <end position="65"/>
    </location>
</feature>
<dbReference type="PANTHER" id="PTHR11474">
    <property type="entry name" value="TYROSINASE FAMILY MEMBER"/>
    <property type="match status" value="1"/>
</dbReference>
<dbReference type="Pfam" id="PF00264">
    <property type="entry name" value="Tyrosinase"/>
    <property type="match status" value="1"/>
</dbReference>
<dbReference type="InterPro" id="IPR050316">
    <property type="entry name" value="Tyrosinase/Hemocyanin"/>
</dbReference>
<keyword evidence="1" id="KW-0479">Metal-binding</keyword>
<protein>
    <recommendedName>
        <fullName evidence="3">Tyrosinase copper-binding domain-containing protein</fullName>
    </recommendedName>
</protein>
<reference evidence="4 5" key="1">
    <citation type="submission" date="2020-08" db="EMBL/GenBank/DDBJ databases">
        <authorList>
            <person name="Koutsovoulos G."/>
            <person name="Danchin GJ E."/>
        </authorList>
    </citation>
    <scope>NUCLEOTIDE SEQUENCE [LARGE SCALE GENOMIC DNA]</scope>
</reference>
<evidence type="ECO:0000256" key="2">
    <source>
        <dbReference type="ARBA" id="ARBA00023008"/>
    </source>
</evidence>
<dbReference type="SUPFAM" id="SSF48056">
    <property type="entry name" value="Di-copper centre-containing domain"/>
    <property type="match status" value="1"/>
</dbReference>
<evidence type="ECO:0000256" key="1">
    <source>
        <dbReference type="ARBA" id="ARBA00022723"/>
    </source>
</evidence>
<dbReference type="InterPro" id="IPR002227">
    <property type="entry name" value="Tyrosinase_Cu-bd"/>
</dbReference>
<keyword evidence="2" id="KW-0186">Copper</keyword>
<dbReference type="InterPro" id="IPR008922">
    <property type="entry name" value="Di-copper_centre_dom_sf"/>
</dbReference>
<evidence type="ECO:0000259" key="3">
    <source>
        <dbReference type="PROSITE" id="PS00498"/>
    </source>
</evidence>